<feature type="domain" description="Disease resistance R13L4/SHOC-2-like LRR" evidence="2">
    <location>
        <begin position="1"/>
        <end position="295"/>
    </location>
</feature>
<dbReference type="InterPro" id="IPR032675">
    <property type="entry name" value="LRR_dom_sf"/>
</dbReference>
<evidence type="ECO:0000313" key="4">
    <source>
        <dbReference type="Proteomes" id="UP000324705"/>
    </source>
</evidence>
<dbReference type="Gene3D" id="3.80.10.10">
    <property type="entry name" value="Ribonuclease Inhibitor"/>
    <property type="match status" value="1"/>
</dbReference>
<sequence>MKHVCRMYLLRFLNLCGTDITVIPPRISDLEHLQALHASGTLLSELPGTVTKLAKLEHLTFSNKEEWYTMWRPGKGLSKMKALRVVTNMLMDENHEVAREIAELEQLEDLCLYVNCSDSNVLTQLAKSLSKVRSLRSLNIGDIGWDDNSLDFIIEMSPSLSLHYLRIAGGISELPGWVRSLSSLAQITITWARLVDDQLYDVLCKLPNLKSINMGKMSYSGTELVARSRHTFPALTDLSLSDAEGPKIIQFEEGSMANLETFATDFASMERTIIGIQHLTSLKEVYIGGENDNGSLDQALKQLKSVSQSLPKPKQFQTTVRYS</sequence>
<proteinExistence type="predicted"/>
<dbReference type="SUPFAM" id="SSF52058">
    <property type="entry name" value="L domain-like"/>
    <property type="match status" value="1"/>
</dbReference>
<evidence type="ECO:0000256" key="1">
    <source>
        <dbReference type="ARBA" id="ARBA00022737"/>
    </source>
</evidence>
<protein>
    <recommendedName>
        <fullName evidence="2">Disease resistance R13L4/SHOC-2-like LRR domain-containing protein</fullName>
    </recommendedName>
</protein>
<dbReference type="OMA" id="CRSTHAT"/>
<gene>
    <name evidence="3" type="ORF">TRITD_2Av1G010350</name>
</gene>
<dbReference type="Pfam" id="PF23598">
    <property type="entry name" value="LRR_14"/>
    <property type="match status" value="1"/>
</dbReference>
<dbReference type="AlphaFoldDB" id="A0A9R1R1M2"/>
<dbReference type="Proteomes" id="UP000324705">
    <property type="component" value="Chromosome 2A"/>
</dbReference>
<evidence type="ECO:0000313" key="3">
    <source>
        <dbReference type="EMBL" id="VAH25095.1"/>
    </source>
</evidence>
<dbReference type="EMBL" id="LT934113">
    <property type="protein sequence ID" value="VAH25095.1"/>
    <property type="molecule type" value="Genomic_DNA"/>
</dbReference>
<reference evidence="3 4" key="1">
    <citation type="submission" date="2017-09" db="EMBL/GenBank/DDBJ databases">
        <authorList>
            <consortium name="International Durum Wheat Genome Sequencing Consortium (IDWGSC)"/>
            <person name="Milanesi L."/>
        </authorList>
    </citation>
    <scope>NUCLEOTIDE SEQUENCE [LARGE SCALE GENOMIC DNA]</scope>
    <source>
        <strain evidence="4">cv. Svevo</strain>
    </source>
</reference>
<organism evidence="3 4">
    <name type="scientific">Triticum turgidum subsp. durum</name>
    <name type="common">Durum wheat</name>
    <name type="synonym">Triticum durum</name>
    <dbReference type="NCBI Taxonomy" id="4567"/>
    <lineage>
        <taxon>Eukaryota</taxon>
        <taxon>Viridiplantae</taxon>
        <taxon>Streptophyta</taxon>
        <taxon>Embryophyta</taxon>
        <taxon>Tracheophyta</taxon>
        <taxon>Spermatophyta</taxon>
        <taxon>Magnoliopsida</taxon>
        <taxon>Liliopsida</taxon>
        <taxon>Poales</taxon>
        <taxon>Poaceae</taxon>
        <taxon>BOP clade</taxon>
        <taxon>Pooideae</taxon>
        <taxon>Triticodae</taxon>
        <taxon>Triticeae</taxon>
        <taxon>Triticinae</taxon>
        <taxon>Triticum</taxon>
    </lineage>
</organism>
<dbReference type="PANTHER" id="PTHR47186">
    <property type="entry name" value="LEUCINE-RICH REPEAT-CONTAINING PROTEIN 57"/>
    <property type="match status" value="1"/>
</dbReference>
<dbReference type="PANTHER" id="PTHR47186:SF22">
    <property type="entry name" value="OS11G0589401 PROTEIN"/>
    <property type="match status" value="1"/>
</dbReference>
<keyword evidence="1" id="KW-0677">Repeat</keyword>
<keyword evidence="4" id="KW-1185">Reference proteome</keyword>
<dbReference type="InterPro" id="IPR055414">
    <property type="entry name" value="LRR_R13L4/SHOC2-like"/>
</dbReference>
<evidence type="ECO:0000259" key="2">
    <source>
        <dbReference type="Pfam" id="PF23598"/>
    </source>
</evidence>
<accession>A0A9R1R1M2</accession>
<dbReference type="Gramene" id="TRITD2Av1G010350.1">
    <property type="protein sequence ID" value="TRITD2Av1G010350.1"/>
    <property type="gene ID" value="TRITD2Av1G010350"/>
</dbReference>
<name>A0A9R1R1M2_TRITD</name>